<protein>
    <submittedName>
        <fullName evidence="2">(Mediterranean fruit fly) hypothetical protein</fullName>
    </submittedName>
</protein>
<evidence type="ECO:0000256" key="1">
    <source>
        <dbReference type="SAM" id="MobiDB-lite"/>
    </source>
</evidence>
<evidence type="ECO:0000313" key="3">
    <source>
        <dbReference type="Proteomes" id="UP000606786"/>
    </source>
</evidence>
<feature type="compositionally biased region" description="Basic residues" evidence="1">
    <location>
        <begin position="94"/>
        <end position="110"/>
    </location>
</feature>
<accession>A0A811UW33</accession>
<feature type="compositionally biased region" description="Polar residues" evidence="1">
    <location>
        <begin position="556"/>
        <end position="569"/>
    </location>
</feature>
<feature type="compositionally biased region" description="Low complexity" evidence="1">
    <location>
        <begin position="751"/>
        <end position="761"/>
    </location>
</feature>
<feature type="region of interest" description="Disordered" evidence="1">
    <location>
        <begin position="662"/>
        <end position="777"/>
    </location>
</feature>
<feature type="compositionally biased region" description="Basic and acidic residues" evidence="1">
    <location>
        <begin position="1185"/>
        <end position="1204"/>
    </location>
</feature>
<feature type="compositionally biased region" description="Polar residues" evidence="1">
    <location>
        <begin position="1041"/>
        <end position="1057"/>
    </location>
</feature>
<feature type="region of interest" description="Disordered" evidence="1">
    <location>
        <begin position="1"/>
        <end position="174"/>
    </location>
</feature>
<feature type="compositionally biased region" description="Polar residues" evidence="1">
    <location>
        <begin position="519"/>
        <end position="531"/>
    </location>
</feature>
<evidence type="ECO:0000313" key="2">
    <source>
        <dbReference type="EMBL" id="CAD7002884.1"/>
    </source>
</evidence>
<feature type="compositionally biased region" description="Polar residues" evidence="1">
    <location>
        <begin position="1"/>
        <end position="24"/>
    </location>
</feature>
<proteinExistence type="predicted"/>
<feature type="region of interest" description="Disordered" evidence="1">
    <location>
        <begin position="1120"/>
        <end position="1232"/>
    </location>
</feature>
<reference evidence="2" key="1">
    <citation type="submission" date="2020-11" db="EMBL/GenBank/DDBJ databases">
        <authorList>
            <person name="Whitehead M."/>
        </authorList>
    </citation>
    <scope>NUCLEOTIDE SEQUENCE</scope>
    <source>
        <strain evidence="2">EGII</strain>
    </source>
</reference>
<dbReference type="EMBL" id="CAJHJT010000034">
    <property type="protein sequence ID" value="CAD7002884.1"/>
    <property type="molecule type" value="Genomic_DNA"/>
</dbReference>
<dbReference type="Proteomes" id="UP000606786">
    <property type="component" value="Unassembled WGS sequence"/>
</dbReference>
<feature type="compositionally biased region" description="Polar residues" evidence="1">
    <location>
        <begin position="43"/>
        <end position="53"/>
    </location>
</feature>
<feature type="compositionally biased region" description="Polar residues" evidence="1">
    <location>
        <begin position="1127"/>
        <end position="1175"/>
    </location>
</feature>
<gene>
    <name evidence="2" type="ORF">CCAP1982_LOCUS11353</name>
</gene>
<feature type="compositionally biased region" description="Gly residues" evidence="1">
    <location>
        <begin position="151"/>
        <end position="170"/>
    </location>
</feature>
<feature type="compositionally biased region" description="Polar residues" evidence="1">
    <location>
        <begin position="717"/>
        <end position="733"/>
    </location>
</feature>
<sequence length="1600" mass="174080">MSINSTNLPTITTTAQSSLDSDQPTLFKATREQVKRPPLYRQDYSTCVDSSEAQSDDSHLTRDSVTRESQNDELSSSTLDKLDVSTLPLPALPPKKRRTRLRASPSRHHSGVGGGSSSRRGYEHDLAVVTVSDEQRHGRHTASPLTLKVAGAGGGPGSPSAGGSGSGGSCGEATPHLSAFQQYVAKRRESLEASTRSFNEKLEARRMHYHMGGGGGCESALTGGGGGSTVAGVPVAGAPGHMPTYLFGEHYYGVPTKVTGAPRKSTHGNKEEIFLNKSGWVQVNTKRNSDENRAGSAGGGSYRSASFAHQNGGSVDGERERDTRRTVRVIQIDNTRRSDRARQALQQNHQYSLDPTFGMGKYPASKVEELIQRNQARLGNAGGPVLVATRNNALRPAYSMSVLVFLPVRNLHDGDSPPPITPILSPPPAFQDNSSKSKYIDRRKTIPIRQHQSALTANNLHVANVSNGSAGKGMVFSRSFEYDMRRNQPADAYVETFSRSFDGNLSERPPVPLQRERSPNFSTLTGNSPNYLTKKDSGGGSSGSLRSQAPPAYSCASANPQATASSRYSPRSRHERSFERSKSHNVLVRSRKSQFNRGASGGPTVGSQQQQPMISVGMSRFRSFDTAASQRLNSCDSGARSDLSNDELDCDDDEGSNEFLTANYHHSISPLKTQRQRSLTPDRNESHSSSSSLRKQRSITPESRSLTPEDRRRKGGSQASLIGSRQNSSSRSNTLERKQRLTEGQPTTNISRSSSSSSSYSGGVEQHDGGGVAVVASGNTTGMPTTALVGGTMVNASATGGVAGVVTMPGSGGRGQHRRSLGRNAKQVDEHRIRRSRSLQLTERSPNRSHKVIVSMGQSQGAPTPTYHTTIAQPIYQQTGVRVSNGNVMPARPPIRTSSKSQSLLVSGSSSNANSGRTRSNDIDKSRSFDFDYCNYNTQVALKGHSHLSAGTSVASSGNNQIVPMRLDFDKSRSFDEDYREPLNSVSNNLATKNGGMRYLQAIVDAGGAANNNRSGRLRRSSPVGSGDRSSRSPQSSGSSCNNLNLPRQSTSPQNYGTRLCDHELTYDMLRRSLDRSPIMDFRRGDSGEYDLPPALLRNRETINSGGNSELNFFNNDTTTHHIYEQPPTSKVPTNAAGSSLKQQRSLGHTHSPSESQYSLERTHCNATGRETQLTPEGASGGGDYRNEHIYRHPHTRESSRDGTARGSGSSRNSLKLTTTKSTTTPPTKSILKNTTTLKSNKNPLKRQEALLKSQTTCSFWPHCGACNANTMPRPNNKIDSKRQMSLQEQQQFALNGQRRAEAGELALRRYHSERAPSGCEEYDALTPRIEHSSYPAPSHNTNISTVSVNSNFNAPTHKTQSTSKCRGSGAKVTKNNGTVTGVTRSKTQWTLLCSGASLMDCIEDSTRAKATTKLTTANKTKGRAINESAYVAAASNNDTLTATKATSIAAKSSSLPLTGASSIFLGECEMPITREYGTSKRYNRESLERERERSRDRNRERELEWERQCALDYYRQPVIYREISGVDDNRTINEIQNNENYDVNVYNERYNLNYAQQPTAGEYASSRNNSNNNSNWTANSTSRSIIYNRIPAATAAAVK</sequence>
<keyword evidence="3" id="KW-1185">Reference proteome</keyword>
<feature type="compositionally biased region" description="Basic and acidic residues" evidence="1">
    <location>
        <begin position="56"/>
        <end position="70"/>
    </location>
</feature>
<feature type="region of interest" description="Disordered" evidence="1">
    <location>
        <begin position="1009"/>
        <end position="1057"/>
    </location>
</feature>
<feature type="region of interest" description="Disordered" evidence="1">
    <location>
        <begin position="883"/>
        <end position="924"/>
    </location>
</feature>
<name>A0A811UW33_CERCA</name>
<feature type="compositionally biased region" description="Polar residues" evidence="1">
    <location>
        <begin position="662"/>
        <end position="679"/>
    </location>
</feature>
<feature type="compositionally biased region" description="Low complexity" evidence="1">
    <location>
        <begin position="897"/>
        <end position="918"/>
    </location>
</feature>
<organism evidence="2 3">
    <name type="scientific">Ceratitis capitata</name>
    <name type="common">Mediterranean fruit fly</name>
    <name type="synonym">Tephritis capitata</name>
    <dbReference type="NCBI Taxonomy" id="7213"/>
    <lineage>
        <taxon>Eukaryota</taxon>
        <taxon>Metazoa</taxon>
        <taxon>Ecdysozoa</taxon>
        <taxon>Arthropoda</taxon>
        <taxon>Hexapoda</taxon>
        <taxon>Insecta</taxon>
        <taxon>Pterygota</taxon>
        <taxon>Neoptera</taxon>
        <taxon>Endopterygota</taxon>
        <taxon>Diptera</taxon>
        <taxon>Brachycera</taxon>
        <taxon>Muscomorpha</taxon>
        <taxon>Tephritoidea</taxon>
        <taxon>Tephritidae</taxon>
        <taxon>Ceratitis</taxon>
        <taxon>Ceratitis</taxon>
    </lineage>
</organism>
<comment type="caution">
    <text evidence="2">The sequence shown here is derived from an EMBL/GenBank/DDBJ whole genome shotgun (WGS) entry which is preliminary data.</text>
</comment>
<feature type="region of interest" description="Disordered" evidence="1">
    <location>
        <begin position="501"/>
        <end position="611"/>
    </location>
</feature>
<feature type="region of interest" description="Disordered" evidence="1">
    <location>
        <begin position="810"/>
        <end position="834"/>
    </location>
</feature>
<feature type="compositionally biased region" description="Low complexity" evidence="1">
    <location>
        <begin position="1009"/>
        <end position="1040"/>
    </location>
</feature>
<feature type="region of interest" description="Disordered" evidence="1">
    <location>
        <begin position="288"/>
        <end position="324"/>
    </location>
</feature>
<feature type="compositionally biased region" description="Low complexity" evidence="1">
    <location>
        <begin position="1214"/>
        <end position="1230"/>
    </location>
</feature>
<dbReference type="OrthoDB" id="660555at2759"/>